<dbReference type="PANTHER" id="PTHR43537:SF51">
    <property type="entry name" value="HTH-TYPE TRANSCRIPTIONAL REGULATOR LGOR-RELATED"/>
    <property type="match status" value="1"/>
</dbReference>
<evidence type="ECO:0000313" key="5">
    <source>
        <dbReference type="EMBL" id="MDI5932499.1"/>
    </source>
</evidence>
<comment type="caution">
    <text evidence="5">The sequence shown here is derived from an EMBL/GenBank/DDBJ whole genome shotgun (WGS) entry which is preliminary data.</text>
</comment>
<dbReference type="Pfam" id="PF07729">
    <property type="entry name" value="FCD"/>
    <property type="match status" value="1"/>
</dbReference>
<dbReference type="InterPro" id="IPR011711">
    <property type="entry name" value="GntR_C"/>
</dbReference>
<dbReference type="InterPro" id="IPR000524">
    <property type="entry name" value="Tscrpt_reg_HTH_GntR"/>
</dbReference>
<keyword evidence="3" id="KW-0804">Transcription</keyword>
<evidence type="ECO:0000256" key="1">
    <source>
        <dbReference type="ARBA" id="ARBA00023015"/>
    </source>
</evidence>
<dbReference type="PANTHER" id="PTHR43537">
    <property type="entry name" value="TRANSCRIPTIONAL REGULATOR, GNTR FAMILY"/>
    <property type="match status" value="1"/>
</dbReference>
<organism evidence="5 6">
    <name type="scientific">Halomonas kalidii</name>
    <dbReference type="NCBI Taxonomy" id="3043293"/>
    <lineage>
        <taxon>Bacteria</taxon>
        <taxon>Pseudomonadati</taxon>
        <taxon>Pseudomonadota</taxon>
        <taxon>Gammaproteobacteria</taxon>
        <taxon>Oceanospirillales</taxon>
        <taxon>Halomonadaceae</taxon>
        <taxon>Halomonas</taxon>
    </lineage>
</organism>
<dbReference type="SMART" id="SM00345">
    <property type="entry name" value="HTH_GNTR"/>
    <property type="match status" value="1"/>
</dbReference>
<dbReference type="InterPro" id="IPR036390">
    <property type="entry name" value="WH_DNA-bd_sf"/>
</dbReference>
<dbReference type="Gene3D" id="1.20.120.530">
    <property type="entry name" value="GntR ligand-binding domain-like"/>
    <property type="match status" value="1"/>
</dbReference>
<sequence length="234" mass="25745">MSNSDKSVVSRLRKLIGEGAYRPGERLGEVAVSEQLGVSRTPVRLAFRTLEQEGLLQRAGKRGFMVREFTDADVLCAVEVRGVLEGLAARRLAEQGLSADLDAELQVWIQKGRELLAKGYLEERDIDAWSELNHHFHEAIVGSAGSPVIGDAIARNNHLPFAAADSIVIDSEALDREYRKLQLAQIQHELVVQALRHGEGARAEMLMREHAFIGLRYGELLGLGAGPGGARRYD</sequence>
<dbReference type="InterPro" id="IPR036388">
    <property type="entry name" value="WH-like_DNA-bd_sf"/>
</dbReference>
<dbReference type="CDD" id="cd07377">
    <property type="entry name" value="WHTH_GntR"/>
    <property type="match status" value="1"/>
</dbReference>
<dbReference type="PROSITE" id="PS50949">
    <property type="entry name" value="HTH_GNTR"/>
    <property type="match status" value="1"/>
</dbReference>
<dbReference type="Gene3D" id="1.10.10.10">
    <property type="entry name" value="Winged helix-like DNA-binding domain superfamily/Winged helix DNA-binding domain"/>
    <property type="match status" value="1"/>
</dbReference>
<dbReference type="RefSeq" id="WP_282720064.1">
    <property type="nucleotide sequence ID" value="NZ_JASCQO010000009.1"/>
</dbReference>
<gene>
    <name evidence="5" type="ORF">QLQ84_01725</name>
</gene>
<proteinExistence type="predicted"/>
<reference evidence="5 6" key="1">
    <citation type="submission" date="2023-04" db="EMBL/GenBank/DDBJ databases">
        <title>Halomonas strains isolated from rhizosphere soil.</title>
        <authorList>
            <person name="Xu L."/>
            <person name="Sun J.-Q."/>
        </authorList>
    </citation>
    <scope>NUCLEOTIDE SEQUENCE [LARGE SCALE GENOMIC DNA]</scope>
    <source>
        <strain evidence="5 6">LN1S58</strain>
    </source>
</reference>
<feature type="domain" description="HTH gntR-type" evidence="4">
    <location>
        <begin position="2"/>
        <end position="69"/>
    </location>
</feature>
<keyword evidence="1" id="KW-0805">Transcription regulation</keyword>
<keyword evidence="6" id="KW-1185">Reference proteome</keyword>
<accession>A0ABT6VEV2</accession>
<evidence type="ECO:0000256" key="2">
    <source>
        <dbReference type="ARBA" id="ARBA00023125"/>
    </source>
</evidence>
<dbReference type="Pfam" id="PF00392">
    <property type="entry name" value="GntR"/>
    <property type="match status" value="1"/>
</dbReference>
<dbReference type="SMART" id="SM00895">
    <property type="entry name" value="FCD"/>
    <property type="match status" value="1"/>
</dbReference>
<dbReference type="EMBL" id="JASCQO010000009">
    <property type="protein sequence ID" value="MDI5932499.1"/>
    <property type="molecule type" value="Genomic_DNA"/>
</dbReference>
<dbReference type="SUPFAM" id="SSF46785">
    <property type="entry name" value="Winged helix' DNA-binding domain"/>
    <property type="match status" value="1"/>
</dbReference>
<dbReference type="Proteomes" id="UP001244242">
    <property type="component" value="Unassembled WGS sequence"/>
</dbReference>
<keyword evidence="2" id="KW-0238">DNA-binding</keyword>
<dbReference type="SUPFAM" id="SSF48008">
    <property type="entry name" value="GntR ligand-binding domain-like"/>
    <property type="match status" value="1"/>
</dbReference>
<name>A0ABT6VEV2_9GAMM</name>
<evidence type="ECO:0000259" key="4">
    <source>
        <dbReference type="PROSITE" id="PS50949"/>
    </source>
</evidence>
<evidence type="ECO:0000313" key="6">
    <source>
        <dbReference type="Proteomes" id="UP001244242"/>
    </source>
</evidence>
<dbReference type="InterPro" id="IPR008920">
    <property type="entry name" value="TF_FadR/GntR_C"/>
</dbReference>
<protein>
    <submittedName>
        <fullName evidence="5">GntR family transcriptional regulator</fullName>
    </submittedName>
</protein>
<evidence type="ECO:0000256" key="3">
    <source>
        <dbReference type="ARBA" id="ARBA00023163"/>
    </source>
</evidence>